<accession>A0ABQ8R029</accession>
<gene>
    <name evidence="1" type="ORF">NW768_010707</name>
</gene>
<protein>
    <submittedName>
        <fullName evidence="1">Uncharacterized protein</fullName>
    </submittedName>
</protein>
<evidence type="ECO:0000313" key="2">
    <source>
        <dbReference type="Proteomes" id="UP001152024"/>
    </source>
</evidence>
<proteinExistence type="predicted"/>
<dbReference type="Proteomes" id="UP001152024">
    <property type="component" value="Unassembled WGS sequence"/>
</dbReference>
<name>A0ABQ8R029_FUSEQ</name>
<sequence length="148" mass="17298">MSSYWTYTPYYNPPGQEPAVPVPFADAKDEYVRITGHEVNHTNQTVDMWVQWRMHPGGPLRTVRFAEFDVHTAKSQMVLNYWESLGGRNTATKLTKKHFQAIIDQCDIWYGVVYTGYKDTDDYVDRCAVKSDCPRLVRNWNEAKKTRE</sequence>
<reference evidence="1" key="1">
    <citation type="submission" date="2022-09" db="EMBL/GenBank/DDBJ databases">
        <title>Fusarium specimens isolated from Avocado Roots.</title>
        <authorList>
            <person name="Stajich J."/>
            <person name="Roper C."/>
            <person name="Heimlech-Rivalta G."/>
        </authorList>
    </citation>
    <scope>NUCLEOTIDE SEQUENCE</scope>
    <source>
        <strain evidence="1">CF00095</strain>
    </source>
</reference>
<dbReference type="EMBL" id="JAOQBH010000022">
    <property type="protein sequence ID" value="KAJ4118964.1"/>
    <property type="molecule type" value="Genomic_DNA"/>
</dbReference>
<evidence type="ECO:0000313" key="1">
    <source>
        <dbReference type="EMBL" id="KAJ4118964.1"/>
    </source>
</evidence>
<comment type="caution">
    <text evidence="1">The sequence shown here is derived from an EMBL/GenBank/DDBJ whole genome shotgun (WGS) entry which is preliminary data.</text>
</comment>
<keyword evidence="2" id="KW-1185">Reference proteome</keyword>
<organism evidence="1 2">
    <name type="scientific">Fusarium equiseti</name>
    <name type="common">Fusarium scirpi</name>
    <dbReference type="NCBI Taxonomy" id="61235"/>
    <lineage>
        <taxon>Eukaryota</taxon>
        <taxon>Fungi</taxon>
        <taxon>Dikarya</taxon>
        <taxon>Ascomycota</taxon>
        <taxon>Pezizomycotina</taxon>
        <taxon>Sordariomycetes</taxon>
        <taxon>Hypocreomycetidae</taxon>
        <taxon>Hypocreales</taxon>
        <taxon>Nectriaceae</taxon>
        <taxon>Fusarium</taxon>
        <taxon>Fusarium incarnatum-equiseti species complex</taxon>
    </lineage>
</organism>